<dbReference type="EMBL" id="UGMS01000004">
    <property type="protein sequence ID" value="STW80046.1"/>
    <property type="molecule type" value="Genomic_DNA"/>
</dbReference>
<dbReference type="PANTHER" id="PTHR30629:SF2">
    <property type="entry name" value="PROPHAGE INTEGRASE INTS-RELATED"/>
    <property type="match status" value="1"/>
</dbReference>
<proteinExistence type="inferred from homology"/>
<dbReference type="Proteomes" id="UP001175817">
    <property type="component" value="Unassembled WGS sequence"/>
</dbReference>
<gene>
    <name evidence="6" type="ORF">NCTC11685_07395</name>
    <name evidence="5" type="ORF">QAB24_007345</name>
</gene>
<name>A0A7H4PNS3_9ENTR</name>
<dbReference type="Gene3D" id="1.10.150.130">
    <property type="match status" value="1"/>
</dbReference>
<keyword evidence="3 5" id="KW-0238">DNA-binding</keyword>
<dbReference type="Gene3D" id="3.30.160.390">
    <property type="entry name" value="Integrase, DNA-binding domain"/>
    <property type="match status" value="1"/>
</dbReference>
<evidence type="ECO:0000259" key="4">
    <source>
        <dbReference type="Pfam" id="PF13356"/>
    </source>
</evidence>
<dbReference type="AlphaFoldDB" id="A0A7H4PNS3"/>
<dbReference type="RefSeq" id="WP_064374456.1">
    <property type="nucleotide sequence ID" value="NZ_CABGLD010000001.1"/>
</dbReference>
<dbReference type="InterPro" id="IPR038488">
    <property type="entry name" value="Integrase_DNA-bd_sf"/>
</dbReference>
<reference evidence="6 7" key="1">
    <citation type="submission" date="2018-06" db="EMBL/GenBank/DDBJ databases">
        <authorList>
            <consortium name="Pathogen Informatics"/>
            <person name="Doyle S."/>
        </authorList>
    </citation>
    <scope>NUCLEOTIDE SEQUENCE [LARGE SCALE GENOMIC DNA]</scope>
    <source>
        <strain evidence="6 7">NCTC11685</strain>
    </source>
</reference>
<protein>
    <submittedName>
        <fullName evidence="5">Arm DNA-binding domain-containing protein</fullName>
    </submittedName>
    <submittedName>
        <fullName evidence="6">Phage integrase family site-specific recombinase</fullName>
    </submittedName>
</protein>
<dbReference type="GO" id="GO:0015074">
    <property type="term" value="P:DNA integration"/>
    <property type="evidence" value="ECO:0007669"/>
    <property type="project" value="UniProtKB-KW"/>
</dbReference>
<evidence type="ECO:0000313" key="5">
    <source>
        <dbReference type="EMBL" id="MEC6050324.1"/>
    </source>
</evidence>
<dbReference type="EMBL" id="JARTTH020000001">
    <property type="protein sequence ID" value="MEC6050324.1"/>
    <property type="molecule type" value="Genomic_DNA"/>
</dbReference>
<dbReference type="Pfam" id="PF13356">
    <property type="entry name" value="Arm-DNA-bind_3"/>
    <property type="match status" value="1"/>
</dbReference>
<comment type="similarity">
    <text evidence="1">Belongs to the 'phage' integrase family.</text>
</comment>
<evidence type="ECO:0000256" key="3">
    <source>
        <dbReference type="ARBA" id="ARBA00023125"/>
    </source>
</evidence>
<evidence type="ECO:0000313" key="6">
    <source>
        <dbReference type="EMBL" id="STW80046.1"/>
    </source>
</evidence>
<dbReference type="GO" id="GO:0003677">
    <property type="term" value="F:DNA binding"/>
    <property type="evidence" value="ECO:0007669"/>
    <property type="project" value="UniProtKB-KW"/>
</dbReference>
<dbReference type="PANTHER" id="PTHR30629">
    <property type="entry name" value="PROPHAGE INTEGRASE"/>
    <property type="match status" value="1"/>
</dbReference>
<dbReference type="InterPro" id="IPR025166">
    <property type="entry name" value="Integrase_DNA_bind_dom"/>
</dbReference>
<dbReference type="InterPro" id="IPR010998">
    <property type="entry name" value="Integrase_recombinase_N"/>
</dbReference>
<comment type="caution">
    <text evidence="6">The sequence shown here is derived from an EMBL/GenBank/DDBJ whole genome shotgun (WGS) entry which is preliminary data.</text>
</comment>
<dbReference type="Proteomes" id="UP000254863">
    <property type="component" value="Unassembled WGS sequence"/>
</dbReference>
<organism evidence="6 7">
    <name type="scientific">Klebsiella michiganensis</name>
    <dbReference type="NCBI Taxonomy" id="1134687"/>
    <lineage>
        <taxon>Bacteria</taxon>
        <taxon>Pseudomonadati</taxon>
        <taxon>Pseudomonadota</taxon>
        <taxon>Gammaproteobacteria</taxon>
        <taxon>Enterobacterales</taxon>
        <taxon>Enterobacteriaceae</taxon>
        <taxon>Klebsiella/Raoultella group</taxon>
        <taxon>Klebsiella</taxon>
    </lineage>
</organism>
<feature type="domain" description="Integrase DNA-binding" evidence="4">
    <location>
        <begin position="29"/>
        <end position="83"/>
    </location>
</feature>
<dbReference type="InterPro" id="IPR050808">
    <property type="entry name" value="Phage_Integrase"/>
</dbReference>
<evidence type="ECO:0000256" key="1">
    <source>
        <dbReference type="ARBA" id="ARBA00008857"/>
    </source>
</evidence>
<keyword evidence="2" id="KW-0229">DNA integration</keyword>
<reference evidence="5" key="3">
    <citation type="submission" date="2024-01" db="EMBL/GenBank/DDBJ databases">
        <authorList>
            <person name="Macesic N."/>
        </authorList>
    </citation>
    <scope>NUCLEOTIDE SEQUENCE</scope>
    <source>
        <strain evidence="5">CPO078</strain>
    </source>
</reference>
<reference evidence="5" key="2">
    <citation type="journal article" date="2023" name="Nat. Commun.">
        <title>Genomic dissection of endemic carbapenem resistance reveals metallo-beta-lactamase dissemination through clonal, plasmid and integron transfer.</title>
        <authorList>
            <person name="Macesic N."/>
            <person name="Hawkey J."/>
            <person name="Vezina B."/>
            <person name="Wisniewski J.A."/>
            <person name="Cottingham H."/>
            <person name="Blakeway L.V."/>
            <person name="Harshegyi T."/>
            <person name="Pragastis K."/>
            <person name="Badoordeen G.Z."/>
            <person name="Dennison A."/>
            <person name="Spelman D.W."/>
            <person name="Jenney A.W.J."/>
            <person name="Peleg A.Y."/>
        </authorList>
    </citation>
    <scope>NUCLEOTIDE SEQUENCE</scope>
    <source>
        <strain evidence="5">CPO078</strain>
    </source>
</reference>
<evidence type="ECO:0000313" key="7">
    <source>
        <dbReference type="Proteomes" id="UP000254863"/>
    </source>
</evidence>
<evidence type="ECO:0000256" key="2">
    <source>
        <dbReference type="ARBA" id="ARBA00022908"/>
    </source>
</evidence>
<accession>A0A7H4PNS3</accession>
<sequence>MRLNDSVIGGLRAKDSAYYVFRDDGTRGTGRLGIKIFPSGRKSFVYRFQAGGKRKFKTLGDWPHFTLEQATQRYAELAGMAHQARSDAMGKKMRTGTLRELFGAFIAYKSRSGHRSPIGQYGALLEQLIKLKHFTGDESANEITSVQITHCIQHWTKQGFMSRAKEVRKKLHALYEYGVVADNDPMSDTVCNGVQFQITHNPVRNVQNIDAGTPGERYLDLKNCVIC</sequence>